<dbReference type="GO" id="GO:0005524">
    <property type="term" value="F:ATP binding"/>
    <property type="evidence" value="ECO:0007669"/>
    <property type="project" value="UniProtKB-KW"/>
</dbReference>
<evidence type="ECO:0000256" key="8">
    <source>
        <dbReference type="ARBA" id="ARBA00022989"/>
    </source>
</evidence>
<comment type="similarity">
    <text evidence="2">Belongs to the ABC transporter superfamily. ABCB family. Multidrug resistance exporter (TC 3.A.1.201) subfamily.</text>
</comment>
<evidence type="ECO:0000256" key="9">
    <source>
        <dbReference type="ARBA" id="ARBA00023136"/>
    </source>
</evidence>
<evidence type="ECO:0000256" key="2">
    <source>
        <dbReference type="ARBA" id="ARBA00007577"/>
    </source>
</evidence>
<evidence type="ECO:0000256" key="6">
    <source>
        <dbReference type="ARBA" id="ARBA00022741"/>
    </source>
</evidence>
<dbReference type="InterPro" id="IPR003593">
    <property type="entry name" value="AAA+_ATPase"/>
</dbReference>
<dbReference type="Gene3D" id="1.20.1560.10">
    <property type="entry name" value="ABC transporter type 1, transmembrane domain"/>
    <property type="match status" value="1"/>
</dbReference>
<evidence type="ECO:0000259" key="11">
    <source>
        <dbReference type="PROSITE" id="PS50893"/>
    </source>
</evidence>
<dbReference type="Pfam" id="PF00005">
    <property type="entry name" value="ABC_tran"/>
    <property type="match status" value="1"/>
</dbReference>
<keyword evidence="3" id="KW-0813">Transport</keyword>
<keyword evidence="4" id="KW-0812">Transmembrane</keyword>
<dbReference type="Pfam" id="PF00664">
    <property type="entry name" value="ABC_membrane"/>
    <property type="match status" value="1"/>
</dbReference>
<dbReference type="GO" id="GO:0016887">
    <property type="term" value="F:ATP hydrolysis activity"/>
    <property type="evidence" value="ECO:0007669"/>
    <property type="project" value="InterPro"/>
</dbReference>
<dbReference type="InterPro" id="IPR017871">
    <property type="entry name" value="ABC_transporter-like_CS"/>
</dbReference>
<accession>A0AAW2PHJ1</accession>
<dbReference type="PROSITE" id="PS00211">
    <property type="entry name" value="ABC_TRANSPORTER_1"/>
    <property type="match status" value="1"/>
</dbReference>
<evidence type="ECO:0000256" key="5">
    <source>
        <dbReference type="ARBA" id="ARBA00022737"/>
    </source>
</evidence>
<reference evidence="12" key="1">
    <citation type="submission" date="2020-06" db="EMBL/GenBank/DDBJ databases">
        <authorList>
            <person name="Li T."/>
            <person name="Hu X."/>
            <person name="Zhang T."/>
            <person name="Song X."/>
            <person name="Zhang H."/>
            <person name="Dai N."/>
            <person name="Sheng W."/>
            <person name="Hou X."/>
            <person name="Wei L."/>
        </authorList>
    </citation>
    <scope>NUCLEOTIDE SEQUENCE</scope>
    <source>
        <strain evidence="12">G02</strain>
        <tissue evidence="12">Leaf</tissue>
    </source>
</reference>
<comment type="caution">
    <text evidence="12">The sequence shown here is derived from an EMBL/GenBank/DDBJ whole genome shotgun (WGS) entry which is preliminary data.</text>
</comment>
<dbReference type="FunFam" id="3.40.50.300:FF:000066">
    <property type="entry name" value="ABC transporter B family member 1"/>
    <property type="match status" value="1"/>
</dbReference>
<keyword evidence="8" id="KW-1133">Transmembrane helix</keyword>
<reference evidence="12" key="2">
    <citation type="journal article" date="2024" name="Plant">
        <title>Genomic evolution and insights into agronomic trait innovations of Sesamum species.</title>
        <authorList>
            <person name="Miao H."/>
            <person name="Wang L."/>
            <person name="Qu L."/>
            <person name="Liu H."/>
            <person name="Sun Y."/>
            <person name="Le M."/>
            <person name="Wang Q."/>
            <person name="Wei S."/>
            <person name="Zheng Y."/>
            <person name="Lin W."/>
            <person name="Duan Y."/>
            <person name="Cao H."/>
            <person name="Xiong S."/>
            <person name="Wang X."/>
            <person name="Wei L."/>
            <person name="Li C."/>
            <person name="Ma Q."/>
            <person name="Ju M."/>
            <person name="Zhao R."/>
            <person name="Li G."/>
            <person name="Mu C."/>
            <person name="Tian Q."/>
            <person name="Mei H."/>
            <person name="Zhang T."/>
            <person name="Gao T."/>
            <person name="Zhang H."/>
        </authorList>
    </citation>
    <scope>NUCLEOTIDE SEQUENCE</scope>
    <source>
        <strain evidence="12">G02</strain>
    </source>
</reference>
<keyword evidence="10" id="KW-0325">Glycoprotein</keyword>
<dbReference type="SMART" id="SM00382">
    <property type="entry name" value="AAA"/>
    <property type="match status" value="1"/>
</dbReference>
<sequence length="403" mass="43911">MAAAVTPLTLGASYLNLLINIGPKVDNESYARASTIAAGAVSSIRTVATFGTQELIVQSFDQALHEPKKTSVKKSQILDWFWDYLKVPYYTNFGVVYKIFLILVLSSFSVGQLAGLAPDTSMATTAIPAVLDILNRRPSIGNNGKKTRKLESSKPVDLEFKHVTFAYPSRPSVTVLNNFSLKIKGGTMVALVGGSGSGKSTVIWLIQRFYDPIRGRVLMGGIDLRELDLKWLRKIALVGQEPSLFAGSIRENIAFGYPNASWAEIEAAAKEAYIHKFICSLPQGYETEVGESGVQLSGGQKQRIAIARAILKKSKVLLLDEASSALDLESEKHIQNALKKASRRATTIVVAHRLSTIREANFIAVMKDGAVAEYGDHDTLMAAHLDGIYANLVRTEMEAMAFA</sequence>
<evidence type="ECO:0000256" key="10">
    <source>
        <dbReference type="ARBA" id="ARBA00023180"/>
    </source>
</evidence>
<dbReference type="PANTHER" id="PTHR24221:SF600">
    <property type="entry name" value="OS03G0181750 PROTEIN"/>
    <property type="match status" value="1"/>
</dbReference>
<protein>
    <submittedName>
        <fullName evidence="12">ABC transporter B family member 1</fullName>
    </submittedName>
</protein>
<evidence type="ECO:0000256" key="7">
    <source>
        <dbReference type="ARBA" id="ARBA00022840"/>
    </source>
</evidence>
<gene>
    <name evidence="12" type="ORF">Sradi_3891200</name>
</gene>
<dbReference type="InterPro" id="IPR011527">
    <property type="entry name" value="ABC1_TM_dom"/>
</dbReference>
<keyword evidence="6" id="KW-0547">Nucleotide-binding</keyword>
<evidence type="ECO:0000256" key="4">
    <source>
        <dbReference type="ARBA" id="ARBA00022692"/>
    </source>
</evidence>
<feature type="domain" description="ABC transporter" evidence="11">
    <location>
        <begin position="158"/>
        <end position="393"/>
    </location>
</feature>
<dbReference type="InterPro" id="IPR036640">
    <property type="entry name" value="ABC1_TM_sf"/>
</dbReference>
<name>A0AAW2PHJ1_SESRA</name>
<keyword evidence="7" id="KW-0067">ATP-binding</keyword>
<dbReference type="PANTHER" id="PTHR24221">
    <property type="entry name" value="ATP-BINDING CASSETTE SUB-FAMILY B"/>
    <property type="match status" value="1"/>
</dbReference>
<proteinExistence type="inferred from homology"/>
<dbReference type="Gene3D" id="3.40.50.300">
    <property type="entry name" value="P-loop containing nucleotide triphosphate hydrolases"/>
    <property type="match status" value="1"/>
</dbReference>
<comment type="subcellular location">
    <subcellularLocation>
        <location evidence="1">Cell membrane</location>
        <topology evidence="1">Multi-pass membrane protein</topology>
    </subcellularLocation>
</comment>
<keyword evidence="5" id="KW-0677">Repeat</keyword>
<dbReference type="GO" id="GO:0140359">
    <property type="term" value="F:ABC-type transporter activity"/>
    <property type="evidence" value="ECO:0007669"/>
    <property type="project" value="InterPro"/>
</dbReference>
<dbReference type="InterPro" id="IPR039421">
    <property type="entry name" value="Type_1_exporter"/>
</dbReference>
<dbReference type="EMBL" id="JACGWJ010000017">
    <property type="protein sequence ID" value="KAL0354443.1"/>
    <property type="molecule type" value="Genomic_DNA"/>
</dbReference>
<evidence type="ECO:0000256" key="3">
    <source>
        <dbReference type="ARBA" id="ARBA00022448"/>
    </source>
</evidence>
<organism evidence="12">
    <name type="scientific">Sesamum radiatum</name>
    <name type="common">Black benniseed</name>
    <dbReference type="NCBI Taxonomy" id="300843"/>
    <lineage>
        <taxon>Eukaryota</taxon>
        <taxon>Viridiplantae</taxon>
        <taxon>Streptophyta</taxon>
        <taxon>Embryophyta</taxon>
        <taxon>Tracheophyta</taxon>
        <taxon>Spermatophyta</taxon>
        <taxon>Magnoliopsida</taxon>
        <taxon>eudicotyledons</taxon>
        <taxon>Gunneridae</taxon>
        <taxon>Pentapetalae</taxon>
        <taxon>asterids</taxon>
        <taxon>lamiids</taxon>
        <taxon>Lamiales</taxon>
        <taxon>Pedaliaceae</taxon>
        <taxon>Sesamum</taxon>
    </lineage>
</organism>
<dbReference type="AlphaFoldDB" id="A0AAW2PHJ1"/>
<evidence type="ECO:0000256" key="1">
    <source>
        <dbReference type="ARBA" id="ARBA00004651"/>
    </source>
</evidence>
<dbReference type="GO" id="GO:0005886">
    <property type="term" value="C:plasma membrane"/>
    <property type="evidence" value="ECO:0007669"/>
    <property type="project" value="UniProtKB-SubCell"/>
</dbReference>
<dbReference type="PROSITE" id="PS50893">
    <property type="entry name" value="ABC_TRANSPORTER_2"/>
    <property type="match status" value="1"/>
</dbReference>
<evidence type="ECO:0000313" key="12">
    <source>
        <dbReference type="EMBL" id="KAL0354443.1"/>
    </source>
</evidence>
<keyword evidence="9" id="KW-0472">Membrane</keyword>
<dbReference type="SUPFAM" id="SSF90123">
    <property type="entry name" value="ABC transporter transmembrane region"/>
    <property type="match status" value="1"/>
</dbReference>
<dbReference type="InterPro" id="IPR003439">
    <property type="entry name" value="ABC_transporter-like_ATP-bd"/>
</dbReference>
<dbReference type="SUPFAM" id="SSF52540">
    <property type="entry name" value="P-loop containing nucleoside triphosphate hydrolases"/>
    <property type="match status" value="1"/>
</dbReference>
<dbReference type="InterPro" id="IPR027417">
    <property type="entry name" value="P-loop_NTPase"/>
</dbReference>